<dbReference type="GO" id="GO:0006396">
    <property type="term" value="P:RNA processing"/>
    <property type="evidence" value="ECO:0007669"/>
    <property type="project" value="TreeGrafter"/>
</dbReference>
<dbReference type="GO" id="GO:0003729">
    <property type="term" value="F:mRNA binding"/>
    <property type="evidence" value="ECO:0007669"/>
    <property type="project" value="TreeGrafter"/>
</dbReference>
<dbReference type="GO" id="GO:0005739">
    <property type="term" value="C:mitochondrion"/>
    <property type="evidence" value="ECO:0007669"/>
    <property type="project" value="TreeGrafter"/>
</dbReference>
<dbReference type="NCBIfam" id="TIGR00756">
    <property type="entry name" value="PPR"/>
    <property type="match status" value="7"/>
</dbReference>
<dbReference type="Pfam" id="PF13041">
    <property type="entry name" value="PPR_2"/>
    <property type="match status" value="2"/>
</dbReference>
<dbReference type="Gene3D" id="1.25.40.10">
    <property type="entry name" value="Tetratricopeptide repeat domain"/>
    <property type="match status" value="3"/>
</dbReference>
<dbReference type="Pfam" id="PF12854">
    <property type="entry name" value="PPR_1"/>
    <property type="match status" value="2"/>
</dbReference>
<dbReference type="PROSITE" id="PS51375">
    <property type="entry name" value="PPR"/>
    <property type="match status" value="7"/>
</dbReference>
<reference evidence="3" key="1">
    <citation type="journal article" date="2023" name="GigaByte">
        <title>Genome assembly of the bearded iris, Iris pallida Lam.</title>
        <authorList>
            <person name="Bruccoleri R.E."/>
            <person name="Oakeley E.J."/>
            <person name="Faust A.M.E."/>
            <person name="Altorfer M."/>
            <person name="Dessus-Babus S."/>
            <person name="Burckhardt D."/>
            <person name="Oertli M."/>
            <person name="Naumann U."/>
            <person name="Petersen F."/>
            <person name="Wong J."/>
        </authorList>
    </citation>
    <scope>NUCLEOTIDE SEQUENCE</scope>
    <source>
        <strain evidence="3">GSM-AAB239-AS_SAM_17_03QT</strain>
    </source>
</reference>
<dbReference type="AlphaFoldDB" id="A0AAX6DNN8"/>
<dbReference type="InterPro" id="IPR051114">
    <property type="entry name" value="Mito_RNA_Proc_CCM1"/>
</dbReference>
<protein>
    <submittedName>
        <fullName evidence="3">Pentatricopeptide repeat-containing protein, mitochondrial-like</fullName>
    </submittedName>
    <submittedName>
        <fullName evidence="4">Pentatricopeptide repeat-containing protein-like, mitochondrial</fullName>
    </submittedName>
</protein>
<evidence type="ECO:0000313" key="4">
    <source>
        <dbReference type="EMBL" id="KAJ6845144.1"/>
    </source>
</evidence>
<accession>A0AAX6DNN8</accession>
<feature type="repeat" description="PPR" evidence="2">
    <location>
        <begin position="343"/>
        <end position="377"/>
    </location>
</feature>
<feature type="repeat" description="PPR" evidence="2">
    <location>
        <begin position="412"/>
        <end position="446"/>
    </location>
</feature>
<feature type="repeat" description="PPR" evidence="2">
    <location>
        <begin position="447"/>
        <end position="481"/>
    </location>
</feature>
<dbReference type="GO" id="GO:0007005">
    <property type="term" value="P:mitochondrion organization"/>
    <property type="evidence" value="ECO:0007669"/>
    <property type="project" value="TreeGrafter"/>
</dbReference>
<keyword evidence="5" id="KW-1185">Reference proteome</keyword>
<feature type="repeat" description="PPR" evidence="2">
    <location>
        <begin position="203"/>
        <end position="237"/>
    </location>
</feature>
<feature type="repeat" description="PPR" evidence="2">
    <location>
        <begin position="308"/>
        <end position="342"/>
    </location>
</feature>
<evidence type="ECO:0000256" key="1">
    <source>
        <dbReference type="ARBA" id="ARBA00022737"/>
    </source>
</evidence>
<reference evidence="3" key="2">
    <citation type="submission" date="2023-04" db="EMBL/GenBank/DDBJ databases">
        <authorList>
            <person name="Bruccoleri R.E."/>
            <person name="Oakeley E.J."/>
            <person name="Faust A.-M."/>
            <person name="Dessus-Babus S."/>
            <person name="Altorfer M."/>
            <person name="Burckhardt D."/>
            <person name="Oertli M."/>
            <person name="Naumann U."/>
            <person name="Petersen F."/>
            <person name="Wong J."/>
        </authorList>
    </citation>
    <scope>NUCLEOTIDE SEQUENCE</scope>
    <source>
        <strain evidence="3">GSM-AAB239-AS_SAM_17_03QT</strain>
        <tissue evidence="3">Leaf</tissue>
    </source>
</reference>
<proteinExistence type="predicted"/>
<feature type="repeat" description="PPR" evidence="2">
    <location>
        <begin position="273"/>
        <end position="307"/>
    </location>
</feature>
<evidence type="ECO:0000256" key="2">
    <source>
        <dbReference type="PROSITE-ProRule" id="PRU00708"/>
    </source>
</evidence>
<dbReference type="EMBL" id="JANAVB010043086">
    <property type="protein sequence ID" value="KAJ6793309.1"/>
    <property type="molecule type" value="Genomic_DNA"/>
</dbReference>
<name>A0AAX6DNN8_IRIPA</name>
<dbReference type="InterPro" id="IPR002885">
    <property type="entry name" value="PPR_rpt"/>
</dbReference>
<dbReference type="Pfam" id="PF01535">
    <property type="entry name" value="PPR"/>
    <property type="match status" value="2"/>
</dbReference>
<dbReference type="PANTHER" id="PTHR47934:SF13">
    <property type="entry name" value="OS06G0125300 PROTEIN"/>
    <property type="match status" value="1"/>
</dbReference>
<keyword evidence="1" id="KW-0677">Repeat</keyword>
<gene>
    <name evidence="3" type="ORF">M6B38_112905</name>
    <name evidence="4" type="ORF">M6B38_287975</name>
</gene>
<dbReference type="EMBL" id="JANAVB010006395">
    <property type="protein sequence ID" value="KAJ6845144.1"/>
    <property type="molecule type" value="Genomic_DNA"/>
</dbReference>
<comment type="caution">
    <text evidence="3">The sequence shown here is derived from an EMBL/GenBank/DDBJ whole genome shotgun (WGS) entry which is preliminary data.</text>
</comment>
<sequence>MPSSLPLPLRRRCRRPFSTVVDLAHLSTPLMDPAHLSSLPKSTLLSAYSVTPPIHPWPRTLTQKRLSHLLRAQPDPHLSLRVFLHAAHFHTPAFVPSYPTYLSLVHRLVRSRLLSPLPSLLRLLRDSGTPCGEELFIVLIRAYSSSSKPSLSLRTFLSIPSFGVRASVRSFNALLNAMTQNRRYDLVALLFKNCQTRFRILPNVFTCNILLKAMLKLGDVSGALEVLDDMPEWGMAPNVVTYTTFVAFYSARGDMGSAREMADEIRSRGCVPDVTTYTVLVDGYCRAGRMGDAVKVMDDMEADGVAPNDVTYSVAIEALCRAGRSGEALGFLKEMLRGNHVPSSSLCCKVIDVLCEGGKVEDACEIWRRLLKKNVTPDNSVTSTLIYWLCKAGKVWEAKRLFGEFEKGFIPSVLTYNTLISGMCDNGELQEAGRLWDDMVEKKCGPNDFTYNVLIKGFCKTGRPEEGVKVLEEMLDKGFAPNKFTIGVLVDGLSECGKEEEVIELLRNLVSRKGGNLGTESWDVLLRKAIKDTDTWKDTLSMALVT</sequence>
<dbReference type="Proteomes" id="UP001140949">
    <property type="component" value="Unassembled WGS sequence"/>
</dbReference>
<dbReference type="InterPro" id="IPR011990">
    <property type="entry name" value="TPR-like_helical_dom_sf"/>
</dbReference>
<organism evidence="3 5">
    <name type="scientific">Iris pallida</name>
    <name type="common">Sweet iris</name>
    <dbReference type="NCBI Taxonomy" id="29817"/>
    <lineage>
        <taxon>Eukaryota</taxon>
        <taxon>Viridiplantae</taxon>
        <taxon>Streptophyta</taxon>
        <taxon>Embryophyta</taxon>
        <taxon>Tracheophyta</taxon>
        <taxon>Spermatophyta</taxon>
        <taxon>Magnoliopsida</taxon>
        <taxon>Liliopsida</taxon>
        <taxon>Asparagales</taxon>
        <taxon>Iridaceae</taxon>
        <taxon>Iridoideae</taxon>
        <taxon>Irideae</taxon>
        <taxon>Iris</taxon>
    </lineage>
</organism>
<feature type="repeat" description="PPR" evidence="2">
    <location>
        <begin position="238"/>
        <end position="272"/>
    </location>
</feature>
<evidence type="ECO:0000313" key="3">
    <source>
        <dbReference type="EMBL" id="KAJ6793309.1"/>
    </source>
</evidence>
<dbReference type="PANTHER" id="PTHR47934">
    <property type="entry name" value="PENTATRICOPEPTIDE REPEAT-CONTAINING PROTEIN PET309, MITOCHONDRIAL"/>
    <property type="match status" value="1"/>
</dbReference>
<evidence type="ECO:0000313" key="5">
    <source>
        <dbReference type="Proteomes" id="UP001140949"/>
    </source>
</evidence>